<evidence type="ECO:0000313" key="2">
    <source>
        <dbReference type="EMBL" id="GJJ13773.1"/>
    </source>
</evidence>
<feature type="compositionally biased region" description="Acidic residues" evidence="1">
    <location>
        <begin position="357"/>
        <end position="387"/>
    </location>
</feature>
<feature type="compositionally biased region" description="Basic and acidic residues" evidence="1">
    <location>
        <begin position="95"/>
        <end position="105"/>
    </location>
</feature>
<sequence length="431" mass="46379">MALVTHPIYAKDWSFSSSTSSFDAPPPYNSLSESTSHAPSSVVVQTTSNKRRAQEIEWDDEDTRSKSWSSQTTTTTTIATTSGSVLTASSSKKVKLSEPADREDGNESNPVHNVITDSLGRSDAPKMERVLLFIVDALTNVCASPPTSNQSPSSPSLLLPVPASTIPESAVDRDSSNSKSVVVFDEPANKVTNSPILSSPSPSPSPSSSLPLTLPPLPLSSRTRARPLKAQTTPTSPLSGLANRAPFVRKMFAISEACAGRTEQKLGRWVLAKNHFLSVRCLDPRTQNIEWQQSLRNIGWEPLHPFFQAQAEAEAEFEAAAAAASSSSSSTTTISSMTSPFDPLSAWIEDDFDGEFSSEYDEEVEEEDCWSDEDEGGEGEEGQESDFELPQGHSLDGAHTDVWDSGVSLSLTPAPGSAFQQGELSLDDCRC</sequence>
<feature type="region of interest" description="Disordered" evidence="1">
    <location>
        <begin position="15"/>
        <end position="120"/>
    </location>
</feature>
<dbReference type="AlphaFoldDB" id="A0AAV5AJV4"/>
<reference evidence="2" key="1">
    <citation type="submission" date="2021-10" db="EMBL/GenBank/DDBJ databases">
        <title>De novo Genome Assembly of Clathrus columnatus (Basidiomycota, Fungi) Using Illumina and Nanopore Sequence Data.</title>
        <authorList>
            <person name="Ogiso-Tanaka E."/>
            <person name="Itagaki H."/>
            <person name="Hosoya T."/>
            <person name="Hosaka K."/>
        </authorList>
    </citation>
    <scope>NUCLEOTIDE SEQUENCE</scope>
    <source>
        <strain evidence="2">MO-923</strain>
    </source>
</reference>
<feature type="compositionally biased region" description="Low complexity" evidence="1">
    <location>
        <begin position="66"/>
        <end position="87"/>
    </location>
</feature>
<accession>A0AAV5AJV4</accession>
<dbReference type="Proteomes" id="UP001050691">
    <property type="component" value="Unassembled WGS sequence"/>
</dbReference>
<feature type="compositionally biased region" description="Polar residues" evidence="1">
    <location>
        <begin position="29"/>
        <end position="48"/>
    </location>
</feature>
<keyword evidence="3" id="KW-1185">Reference proteome</keyword>
<evidence type="ECO:0000313" key="3">
    <source>
        <dbReference type="Proteomes" id="UP001050691"/>
    </source>
</evidence>
<organism evidence="2 3">
    <name type="scientific">Clathrus columnatus</name>
    <dbReference type="NCBI Taxonomy" id="1419009"/>
    <lineage>
        <taxon>Eukaryota</taxon>
        <taxon>Fungi</taxon>
        <taxon>Dikarya</taxon>
        <taxon>Basidiomycota</taxon>
        <taxon>Agaricomycotina</taxon>
        <taxon>Agaricomycetes</taxon>
        <taxon>Phallomycetidae</taxon>
        <taxon>Phallales</taxon>
        <taxon>Clathraceae</taxon>
        <taxon>Clathrus</taxon>
    </lineage>
</organism>
<dbReference type="EMBL" id="BPWL01000009">
    <property type="protein sequence ID" value="GJJ13773.1"/>
    <property type="molecule type" value="Genomic_DNA"/>
</dbReference>
<gene>
    <name evidence="2" type="ORF">Clacol_008030</name>
</gene>
<feature type="compositionally biased region" description="Low complexity" evidence="1">
    <location>
        <begin position="194"/>
        <end position="212"/>
    </location>
</feature>
<protein>
    <submittedName>
        <fullName evidence="2">Uncharacterized protein</fullName>
    </submittedName>
</protein>
<evidence type="ECO:0000256" key="1">
    <source>
        <dbReference type="SAM" id="MobiDB-lite"/>
    </source>
</evidence>
<comment type="caution">
    <text evidence="2">The sequence shown here is derived from an EMBL/GenBank/DDBJ whole genome shotgun (WGS) entry which is preliminary data.</text>
</comment>
<proteinExistence type="predicted"/>
<feature type="region of interest" description="Disordered" evidence="1">
    <location>
        <begin position="357"/>
        <end position="431"/>
    </location>
</feature>
<feature type="region of interest" description="Disordered" evidence="1">
    <location>
        <begin position="191"/>
        <end position="241"/>
    </location>
</feature>
<name>A0AAV5AJV4_9AGAM</name>